<organism evidence="3 5">
    <name type="scientific">Peptoclostridium litorale DSM 5388</name>
    <dbReference type="NCBI Taxonomy" id="1121324"/>
    <lineage>
        <taxon>Bacteria</taxon>
        <taxon>Bacillati</taxon>
        <taxon>Bacillota</taxon>
        <taxon>Clostridia</taxon>
        <taxon>Peptostreptococcales</taxon>
        <taxon>Peptoclostridiaceae</taxon>
        <taxon>Peptoclostridium</taxon>
    </lineage>
</organism>
<dbReference type="Gene3D" id="3.90.1010.10">
    <property type="match status" value="1"/>
</dbReference>
<dbReference type="EMBL" id="JJMM01000026">
    <property type="protein sequence ID" value="KDR93924.1"/>
    <property type="molecule type" value="Genomic_DNA"/>
</dbReference>
<feature type="domain" description="MIP18 family-like" evidence="2">
    <location>
        <begin position="139"/>
        <end position="207"/>
    </location>
</feature>
<dbReference type="OrthoDB" id="9804157at2"/>
<dbReference type="RefSeq" id="WP_038263509.1">
    <property type="nucleotide sequence ID" value="NZ_FSRH01000004.1"/>
</dbReference>
<dbReference type="GO" id="GO:0016226">
    <property type="term" value="P:iron-sulfur cluster assembly"/>
    <property type="evidence" value="ECO:0007669"/>
    <property type="project" value="InterPro"/>
</dbReference>
<dbReference type="Proteomes" id="UP000027946">
    <property type="component" value="Unassembled WGS sequence"/>
</dbReference>
<sequence length="212" mass="23228">MKFPYSEKVLEHFKNPKNVGRIENPDGQATEGSSACGDMVSLTMRVDESTHVIEDIKFESYGCASNIATASVITELAKGKTIEEAKKLTWRDAENALGGLPNVKVHCSVLAVEALHSAITNYEEKHGLITEKEPTTISTVETRLKKVMNPERGLDIVKTGLVTGIVVNGGNITINLSIPSSHQFASSIREDITEKLETLWDIESVEVLFSKE</sequence>
<evidence type="ECO:0000313" key="3">
    <source>
        <dbReference type="EMBL" id="KDR93924.1"/>
    </source>
</evidence>
<evidence type="ECO:0000313" key="4">
    <source>
        <dbReference type="EMBL" id="KDR95351.1"/>
    </source>
</evidence>
<dbReference type="AlphaFoldDB" id="A0A069RA19"/>
<evidence type="ECO:0000313" key="5">
    <source>
        <dbReference type="Proteomes" id="UP000027946"/>
    </source>
</evidence>
<dbReference type="Pfam" id="PF01883">
    <property type="entry name" value="FeS_assembly_P"/>
    <property type="match status" value="1"/>
</dbReference>
<protein>
    <submittedName>
        <fullName evidence="3 4">NifU-like protein</fullName>
    </submittedName>
</protein>
<dbReference type="CDD" id="cd06664">
    <property type="entry name" value="IscU_like"/>
    <property type="match status" value="1"/>
</dbReference>
<evidence type="ECO:0000259" key="1">
    <source>
        <dbReference type="Pfam" id="PF01592"/>
    </source>
</evidence>
<dbReference type="SUPFAM" id="SSF117916">
    <property type="entry name" value="Fe-S cluster assembly (FSCA) domain-like"/>
    <property type="match status" value="1"/>
</dbReference>
<keyword evidence="5" id="KW-1185">Reference proteome</keyword>
<dbReference type="STRING" id="1121324.CLIT_10c00780"/>
<dbReference type="SUPFAM" id="SSF82649">
    <property type="entry name" value="SufE/NifU"/>
    <property type="match status" value="1"/>
</dbReference>
<dbReference type="GO" id="GO:0005506">
    <property type="term" value="F:iron ion binding"/>
    <property type="evidence" value="ECO:0007669"/>
    <property type="project" value="InterPro"/>
</dbReference>
<name>A0A069RA19_PEPLI</name>
<dbReference type="EMBL" id="JJMM01000010">
    <property type="protein sequence ID" value="KDR95351.1"/>
    <property type="molecule type" value="Genomic_DNA"/>
</dbReference>
<dbReference type="Gene3D" id="3.30.300.130">
    <property type="entry name" value="Fe-S cluster assembly (FSCA)"/>
    <property type="match status" value="1"/>
</dbReference>
<feature type="domain" description="NIF system FeS cluster assembly NifU N-terminal" evidence="1">
    <location>
        <begin position="5"/>
        <end position="126"/>
    </location>
</feature>
<dbReference type="Pfam" id="PF01592">
    <property type="entry name" value="NifU_N"/>
    <property type="match status" value="1"/>
</dbReference>
<dbReference type="InterPro" id="IPR034904">
    <property type="entry name" value="FSCA_dom_sf"/>
</dbReference>
<dbReference type="InterPro" id="IPR002744">
    <property type="entry name" value="MIP18-like"/>
</dbReference>
<comment type="caution">
    <text evidence="3">The sequence shown here is derived from an EMBL/GenBank/DDBJ whole genome shotgun (WGS) entry which is preliminary data.</text>
</comment>
<accession>A0A069RA19</accession>
<dbReference type="eggNOG" id="COG0822">
    <property type="taxonomic scope" value="Bacteria"/>
</dbReference>
<gene>
    <name evidence="3" type="primary">nifU1</name>
    <name evidence="4" type="synonym">nifU</name>
    <name evidence="4" type="ORF">CLIT_10c00780</name>
    <name evidence="3" type="ORF">CLIT_23c01960</name>
</gene>
<dbReference type="PANTHER" id="PTHR10093">
    <property type="entry name" value="IRON-SULFUR CLUSTER ASSEMBLY ENZYME NIFU HOMOLOG"/>
    <property type="match status" value="1"/>
</dbReference>
<evidence type="ECO:0000259" key="2">
    <source>
        <dbReference type="Pfam" id="PF01883"/>
    </source>
</evidence>
<proteinExistence type="predicted"/>
<reference evidence="3 5" key="1">
    <citation type="submission" date="2014-03" db="EMBL/GenBank/DDBJ databases">
        <title>Genome sequence of Clostridium litorale W6, DSM 5388.</title>
        <authorList>
            <person name="Poehlein A."/>
            <person name="Jagirdar A."/>
            <person name="Khonsari B."/>
            <person name="Chibani C.M."/>
            <person name="Gutierrez Gutierrez D.A."/>
            <person name="Davydova E."/>
            <person name="Alghaithi H.S."/>
            <person name="Nair K.P."/>
            <person name="Dhamotharan K."/>
            <person name="Chandran L."/>
            <person name="G W."/>
            <person name="Daniel R."/>
        </authorList>
    </citation>
    <scope>NUCLEOTIDE SEQUENCE [LARGE SCALE GENOMIC DNA]</scope>
    <source>
        <strain evidence="3 5">W6</strain>
    </source>
</reference>
<dbReference type="GO" id="GO:0051536">
    <property type="term" value="F:iron-sulfur cluster binding"/>
    <property type="evidence" value="ECO:0007669"/>
    <property type="project" value="InterPro"/>
</dbReference>
<dbReference type="InterPro" id="IPR002871">
    <property type="entry name" value="NIF_FeS_clus_asmbl_NifU_N"/>
</dbReference>